<dbReference type="PANTHER" id="PTHR22933">
    <property type="entry name" value="FI18007P1-RELATED"/>
    <property type="match status" value="1"/>
</dbReference>
<evidence type="ECO:0000259" key="2">
    <source>
        <dbReference type="PROSITE" id="PS50940"/>
    </source>
</evidence>
<keyword evidence="4" id="KW-1185">Reference proteome</keyword>
<dbReference type="AlphaFoldDB" id="A0A1V9X626"/>
<dbReference type="Proteomes" id="UP000192247">
    <property type="component" value="Unassembled WGS sequence"/>
</dbReference>
<dbReference type="PROSITE" id="PS50940">
    <property type="entry name" value="CHIT_BIND_II"/>
    <property type="match status" value="1"/>
</dbReference>
<gene>
    <name evidence="3" type="ORF">BIW11_04449</name>
</gene>
<dbReference type="Pfam" id="PF01607">
    <property type="entry name" value="CBM_14"/>
    <property type="match status" value="1"/>
</dbReference>
<evidence type="ECO:0000256" key="1">
    <source>
        <dbReference type="SAM" id="MobiDB-lite"/>
    </source>
</evidence>
<reference evidence="3 4" key="1">
    <citation type="journal article" date="2017" name="Gigascience">
        <title>Draft genome of the honey bee ectoparasitic mite, Tropilaelaps mercedesae, is shaped by the parasitic life history.</title>
        <authorList>
            <person name="Dong X."/>
            <person name="Armstrong S.D."/>
            <person name="Xia D."/>
            <person name="Makepeace B.L."/>
            <person name="Darby A.C."/>
            <person name="Kadowaki T."/>
        </authorList>
    </citation>
    <scope>NUCLEOTIDE SEQUENCE [LARGE SCALE GENOMIC DNA]</scope>
    <source>
        <strain evidence="3">Wuxi-XJTLU</strain>
    </source>
</reference>
<evidence type="ECO:0000313" key="3">
    <source>
        <dbReference type="EMBL" id="OQR69049.1"/>
    </source>
</evidence>
<dbReference type="EMBL" id="MNPL01022323">
    <property type="protein sequence ID" value="OQR69049.1"/>
    <property type="molecule type" value="Genomic_DNA"/>
</dbReference>
<feature type="compositionally biased region" description="Polar residues" evidence="1">
    <location>
        <begin position="712"/>
        <end position="727"/>
    </location>
</feature>
<sequence length="859" mass="95593">MPHAVFRIRALASEGVLHTLSLHNWTAGWNVSAALLLWLPTWPQVMVEAKALEDAAVDENLPRTMPPGSFNSSFTCGDRFGYFADVDLNCRIFHVCNPGHGPSGEFMIRQYSFACANHTIFDQLTLTCSFPEDSIPCKLAADFVYVNDQIGQSDAVFLTSDDMNIKRNIIEHVTRNPSSVLSLDTPVVGARHTPTTGVPPTTEDTEQLPVSEVPADPPTTTEPRPGTGYVVTSGSPEHLPTKKVNKGGNVIEPPRNRQVNIIPNLDPVTQPIPVQVDTEPHHGHDSHVDQDATGGFHVDGPYSHFAFGKETQKKHNTEDETLDKAFDRFKFVFKSKLKHRSLSKTQKKELKGCFISILDDLFDGDMRSNDDTVRNLDGNDVLKRIQTKMNDFFDLVFRDGQQNATFAVDSRDYFHSSGKDDSDKDTQVYAAKAARSTPPSVTDAKVDNRTTMRKEIFTPLLSHKERSGSSQGSLVHSPRVVHLRTSGRVKASRFKVPKLKEKPDVYFEQLPHHDRIDIPIAPEDFLFNVAKLPGRNRLEISQRQVKPPGQLGAQSDSNSPPGMLRPSVKFHRVPSADAPEDAATSLSMPKTQSNTSIFRLYYLKTRRNPTQLNISYNITHPNPIDTAKGQAAQNVTLSAALKATNSGKAHEIDAERNANNRSTSSLLQLNMDVTTHSYSENLIEPPAFEILQTRPTNKSEDRSSLRQPMQAPEQTSLNVHDQGQGSRTPFAYGHDYHAEQKKGFNASSANSSSAFGTTREIPLVKLMEPEDHLPKLPAVRHLSQEYDSYGSNTLLPQVEEAIMELQRSMLDNLSIPRDFHGAPFGTALWRRMGDRIEMVHMLSGNGKTVVIRVARKIKT</sequence>
<dbReference type="InterPro" id="IPR002557">
    <property type="entry name" value="Chitin-bd_dom"/>
</dbReference>
<dbReference type="SUPFAM" id="SSF57625">
    <property type="entry name" value="Invertebrate chitin-binding proteins"/>
    <property type="match status" value="1"/>
</dbReference>
<protein>
    <submittedName>
        <fullName evidence="3">Cuticular protein-like</fullName>
    </submittedName>
</protein>
<dbReference type="STRING" id="418985.A0A1V9X626"/>
<accession>A0A1V9X626</accession>
<dbReference type="InterPro" id="IPR036508">
    <property type="entry name" value="Chitin-bd_dom_sf"/>
</dbReference>
<dbReference type="GO" id="GO:0005576">
    <property type="term" value="C:extracellular region"/>
    <property type="evidence" value="ECO:0007669"/>
    <property type="project" value="InterPro"/>
</dbReference>
<feature type="domain" description="Chitin-binding type-2" evidence="2">
    <location>
        <begin position="73"/>
        <end position="139"/>
    </location>
</feature>
<dbReference type="InParanoid" id="A0A1V9X626"/>
<feature type="region of interest" description="Disordered" evidence="1">
    <location>
        <begin position="541"/>
        <end position="568"/>
    </location>
</feature>
<feature type="region of interest" description="Disordered" evidence="1">
    <location>
        <begin position="188"/>
        <end position="255"/>
    </location>
</feature>
<organism evidence="3 4">
    <name type="scientific">Tropilaelaps mercedesae</name>
    <dbReference type="NCBI Taxonomy" id="418985"/>
    <lineage>
        <taxon>Eukaryota</taxon>
        <taxon>Metazoa</taxon>
        <taxon>Ecdysozoa</taxon>
        <taxon>Arthropoda</taxon>
        <taxon>Chelicerata</taxon>
        <taxon>Arachnida</taxon>
        <taxon>Acari</taxon>
        <taxon>Parasitiformes</taxon>
        <taxon>Mesostigmata</taxon>
        <taxon>Gamasina</taxon>
        <taxon>Dermanyssoidea</taxon>
        <taxon>Laelapidae</taxon>
        <taxon>Tropilaelaps</taxon>
    </lineage>
</organism>
<dbReference type="InterPro" id="IPR052976">
    <property type="entry name" value="Scoloptoxin-like"/>
</dbReference>
<feature type="compositionally biased region" description="Low complexity" evidence="1">
    <location>
        <begin position="218"/>
        <end position="228"/>
    </location>
</feature>
<evidence type="ECO:0000313" key="4">
    <source>
        <dbReference type="Proteomes" id="UP000192247"/>
    </source>
</evidence>
<dbReference type="GO" id="GO:0008061">
    <property type="term" value="F:chitin binding"/>
    <property type="evidence" value="ECO:0007669"/>
    <property type="project" value="InterPro"/>
</dbReference>
<comment type="caution">
    <text evidence="3">The sequence shown here is derived from an EMBL/GenBank/DDBJ whole genome shotgun (WGS) entry which is preliminary data.</text>
</comment>
<dbReference type="OrthoDB" id="10059269at2759"/>
<proteinExistence type="predicted"/>
<name>A0A1V9X626_9ACAR</name>
<feature type="region of interest" description="Disordered" evidence="1">
    <location>
        <begin position="688"/>
        <end position="732"/>
    </location>
</feature>
<dbReference type="PANTHER" id="PTHR22933:SF43">
    <property type="entry name" value="LP10131P"/>
    <property type="match status" value="1"/>
</dbReference>